<dbReference type="Gene3D" id="3.30.559.30">
    <property type="entry name" value="Nonribosomal peptide synthetase, condensation domain"/>
    <property type="match status" value="2"/>
</dbReference>
<dbReference type="FunFam" id="3.40.50.12780:FF:000012">
    <property type="entry name" value="Non-ribosomal peptide synthetase"/>
    <property type="match status" value="1"/>
</dbReference>
<reference evidence="7" key="1">
    <citation type="journal article" date="2011" name="MBio">
        <title>Novel metabolic attributes of the genus Cyanothece, comprising a group of unicellular nitrogen-fixing Cyanobacteria.</title>
        <authorList>
            <person name="Bandyopadhyay A."/>
            <person name="Elvitigala T."/>
            <person name="Welsh E."/>
            <person name="Stockel J."/>
            <person name="Liberton M."/>
            <person name="Min H."/>
            <person name="Sherman L.A."/>
            <person name="Pakrasi H.B."/>
        </authorList>
    </citation>
    <scope>NUCLEOTIDE SEQUENCE [LARGE SCALE GENOMIC DNA]</scope>
    <source>
        <strain evidence="7">PCC 7424</strain>
        <plasmid evidence="7">pP742401</plasmid>
    </source>
</reference>
<dbReference type="GO" id="GO:0043041">
    <property type="term" value="P:amino acid activation for nonribosomal peptide biosynthetic process"/>
    <property type="evidence" value="ECO:0007669"/>
    <property type="project" value="TreeGrafter"/>
</dbReference>
<dbReference type="InterPro" id="IPR036736">
    <property type="entry name" value="ACP-like_sf"/>
</dbReference>
<dbReference type="GO" id="GO:0003824">
    <property type="term" value="F:catalytic activity"/>
    <property type="evidence" value="ECO:0007669"/>
    <property type="project" value="InterPro"/>
</dbReference>
<dbReference type="InterPro" id="IPR020845">
    <property type="entry name" value="AMP-binding_CS"/>
</dbReference>
<dbReference type="HOGENOM" id="CLU_000022_0_5_3"/>
<dbReference type="FunFam" id="3.30.300.30:FF:000010">
    <property type="entry name" value="Enterobactin synthetase component F"/>
    <property type="match status" value="1"/>
</dbReference>
<proteinExistence type="inferred from homology"/>
<dbReference type="Pfam" id="PF00668">
    <property type="entry name" value="Condensation"/>
    <property type="match status" value="2"/>
</dbReference>
<dbReference type="GO" id="GO:0044550">
    <property type="term" value="P:secondary metabolite biosynthetic process"/>
    <property type="evidence" value="ECO:0007669"/>
    <property type="project" value="UniProtKB-ARBA"/>
</dbReference>
<dbReference type="InterPro" id="IPR023213">
    <property type="entry name" value="CAT-like_dom_sf"/>
</dbReference>
<dbReference type="Pfam" id="PF00550">
    <property type="entry name" value="PP-binding"/>
    <property type="match status" value="1"/>
</dbReference>
<evidence type="ECO:0000259" key="5">
    <source>
        <dbReference type="PROSITE" id="PS50075"/>
    </source>
</evidence>
<organism evidence="6 7">
    <name type="scientific">Gloeothece citriformis (strain PCC 7424)</name>
    <name type="common">Cyanothece sp. (strain PCC 7424)</name>
    <dbReference type="NCBI Taxonomy" id="65393"/>
    <lineage>
        <taxon>Bacteria</taxon>
        <taxon>Bacillati</taxon>
        <taxon>Cyanobacteriota</taxon>
        <taxon>Cyanophyceae</taxon>
        <taxon>Oscillatoriophycideae</taxon>
        <taxon>Chroococcales</taxon>
        <taxon>Aphanothecaceae</taxon>
        <taxon>Gloeothece</taxon>
        <taxon>Gloeothece citriformis</taxon>
    </lineage>
</organism>
<dbReference type="CDD" id="cd19531">
    <property type="entry name" value="LCL_NRPS-like"/>
    <property type="match status" value="2"/>
</dbReference>
<dbReference type="OrthoDB" id="9757538at2"/>
<gene>
    <name evidence="6" type="ordered locus">PCC7424_5872</name>
</gene>
<dbReference type="Gene3D" id="1.10.1200.10">
    <property type="entry name" value="ACP-like"/>
    <property type="match status" value="1"/>
</dbReference>
<keyword evidence="4" id="KW-0597">Phosphoprotein</keyword>
<accession>B7KM99</accession>
<sequence length="1550" mass="175927">MSDLLKKLKNLSPEKRQLVLQKLKQQQDKKLNNKEKLTLIPRSTEESIPLSFAQTRLWFVHQLEGASSAYTIERTLRLQGKLNLKALEQAFQALIQRHEPLRTQFKVKNNQPFQAIAPNLTFQLPVINLQHLSNPEQEISHLLAKSVCKPFDIANDSVLRVKLWQVAKDEYILLIAIHHIAADGWSMGILIRELAAYYQSFCLGASADLPPLPIQYADFAYWQRQWFTGEVLERQLNYWKQKLAAIPLLHQLPSDRPRPATQSFSGGTERFQLERELTEQLKKLSQRSGCTLFMTLLGAFAVLLSRYSGQDDIVIGSPIANRNRNEIEGLIGFFVNTLVLRFDLSKNPSFEEFLRQVRETTQEAYDYQDLPFEMLVEALQPERNLDRHPLIQIVFALQNAPQTSWDLPGVNVEQIDTGLGLDSLSLDLEVHLSEVDGTIEGNICYSRDLFDGETIARLMTHFRNLLTAIAQNPQQSVAFIPFLTSQEQQQLLKERNNTQRDYGCNKCIHQLVEEQAALNPEAIALVFENQSLTYSQLNAKANQLAHYLRELGIKTETLIGLSAERSLDMIIALLGILKAGAAYLPLDPEYPSERLSLMLEDSQVFLVLTQASLLNKLPDIQTPTLLLAEIWPKIASYSQENLTKVVEATNLAYVIYTSGSTGKPKGVMVEHRGVYNLAQAQIEAFAVEKNSRVLQFASFSFDACISEILMALGSGATLYLACKDAIMPGQPLRDFLRQQNITHVTLPPSVLRVLPLETLPALQSLIVAGEACSLELIKQWSGEQNFFNAYGPTEASVCATIAKCTPNDTKVTIGHPITNVQVYILDSHLQPVPIGVMGEIYIGGVGVARGYLNRPQLTQERFIADPFSNHQGRLYKTGDLGRYLVDGKIEYLGRIDHQVKVRGFRIELGEIEAILLKHPLVKEAVVIARTDYTTVQHDHKLNTNLIAYLVPTFQNQALPKQLDQVREFIQEKLPSYMIPQEFVLLDALPLTSNGKIDRNKLPTPDTITRHLTEDFLAPSSFIEVQMADIWSQILGIESIGVQDNFFKIGGHSLLATQLVSRIRDKFKLDLPLKTIFEYPILKDLANYLNTYLVGNKSVDSAKDQGILLEDIPRLPENSPKMLSFAQQRLWILNQLNGSSPIYNMPIALQLEGNLNIEALSQSLTYIVERHSSLRMYFPSVNGQPEIRIHQIEELNILSQEDLQDLEQETQSVTVQKIIDFHALEPFNLKTGTLFKAKLLQLKANKFILLINLHHIISDGWSMGIFMQELNHTYSAFSQGQKPTLPPLTIQYTDFVAWQRDRLEKGILETQINYWKNQLKDIPPLDNLLRNNQKYTIENDKGNSYSHNLNPKLTEKLKTLSQQQGVSLFMILLAAFSLFLSRYSGQEDICIGSLIANRTHSQTEGLIGFFINTLVLRSKINPEENFIQLLQQTRQTCLDAYSNQEIPFEYIVQVLHPECNLSYNPFFKALLVLQNLKGLEQEFRLPDLNIQPLEQNHSFLKFDLLLDISEQEDQLRCGWVCAQNLFEAKTLQGIANNFEILLQEIVNKFTA</sequence>
<comment type="similarity">
    <text evidence="2">Belongs to the ATP-dependent AMP-binding enzyme family.</text>
</comment>
<dbReference type="Proteomes" id="UP000002384">
    <property type="component" value="Plasmid pP742401"/>
</dbReference>
<dbReference type="InterPro" id="IPR000873">
    <property type="entry name" value="AMP-dep_synth/lig_dom"/>
</dbReference>
<dbReference type="GO" id="GO:0031177">
    <property type="term" value="F:phosphopantetheine binding"/>
    <property type="evidence" value="ECO:0007669"/>
    <property type="project" value="InterPro"/>
</dbReference>
<dbReference type="FunFam" id="1.10.1200.10:FF:000005">
    <property type="entry name" value="Nonribosomal peptide synthetase 1"/>
    <property type="match status" value="1"/>
</dbReference>
<dbReference type="SUPFAM" id="SSF52777">
    <property type="entry name" value="CoA-dependent acyltransferases"/>
    <property type="match status" value="4"/>
</dbReference>
<dbReference type="InterPro" id="IPR001242">
    <property type="entry name" value="Condensation_dom"/>
</dbReference>
<evidence type="ECO:0000256" key="3">
    <source>
        <dbReference type="ARBA" id="ARBA00022450"/>
    </source>
</evidence>
<dbReference type="RefSeq" id="WP_012599817.1">
    <property type="nucleotide sequence ID" value="NC_011738.1"/>
</dbReference>
<dbReference type="CDD" id="cd17652">
    <property type="entry name" value="A_NRPS_CmdD_like"/>
    <property type="match status" value="1"/>
</dbReference>
<dbReference type="Gene3D" id="3.30.300.30">
    <property type="match status" value="1"/>
</dbReference>
<dbReference type="InterPro" id="IPR009081">
    <property type="entry name" value="PP-bd_ACP"/>
</dbReference>
<dbReference type="eggNOG" id="COG1020">
    <property type="taxonomic scope" value="Bacteria"/>
</dbReference>
<dbReference type="Gene3D" id="3.30.559.10">
    <property type="entry name" value="Chloramphenicol acetyltransferase-like domain"/>
    <property type="match status" value="2"/>
</dbReference>
<dbReference type="PROSITE" id="PS50075">
    <property type="entry name" value="CARRIER"/>
    <property type="match status" value="1"/>
</dbReference>
<dbReference type="FunFam" id="3.30.559.10:FF:000012">
    <property type="entry name" value="Non-ribosomal peptide synthetase"/>
    <property type="match status" value="2"/>
</dbReference>
<keyword evidence="3" id="KW-0596">Phosphopantetheine</keyword>
<dbReference type="NCBIfam" id="TIGR01733">
    <property type="entry name" value="AA-adenyl-dom"/>
    <property type="match status" value="1"/>
</dbReference>
<protein>
    <submittedName>
        <fullName evidence="6">Amino acid adenylation domain protein</fullName>
    </submittedName>
</protein>
<dbReference type="SMART" id="SM00823">
    <property type="entry name" value="PKS_PP"/>
    <property type="match status" value="1"/>
</dbReference>
<dbReference type="Gene3D" id="2.30.38.10">
    <property type="entry name" value="Luciferase, Domain 3"/>
    <property type="match status" value="1"/>
</dbReference>
<dbReference type="FunFam" id="3.40.50.980:FF:000001">
    <property type="entry name" value="Non-ribosomal peptide synthetase"/>
    <property type="match status" value="1"/>
</dbReference>
<evidence type="ECO:0000256" key="1">
    <source>
        <dbReference type="ARBA" id="ARBA00001957"/>
    </source>
</evidence>
<dbReference type="SUPFAM" id="SSF56801">
    <property type="entry name" value="Acetyl-CoA synthetase-like"/>
    <property type="match status" value="1"/>
</dbReference>
<dbReference type="FunFam" id="2.30.38.10:FF:000001">
    <property type="entry name" value="Non-ribosomal peptide synthetase PvdI"/>
    <property type="match status" value="1"/>
</dbReference>
<evidence type="ECO:0000256" key="2">
    <source>
        <dbReference type="ARBA" id="ARBA00006432"/>
    </source>
</evidence>
<dbReference type="PANTHER" id="PTHR45527:SF1">
    <property type="entry name" value="FATTY ACID SYNTHASE"/>
    <property type="match status" value="1"/>
</dbReference>
<dbReference type="InterPro" id="IPR006162">
    <property type="entry name" value="Ppantetheine_attach_site"/>
</dbReference>
<dbReference type="Gene3D" id="3.40.50.980">
    <property type="match status" value="2"/>
</dbReference>
<dbReference type="EMBL" id="CP001292">
    <property type="protein sequence ID" value="ACK73921.1"/>
    <property type="molecule type" value="Genomic_DNA"/>
</dbReference>
<dbReference type="PROSITE" id="PS00012">
    <property type="entry name" value="PHOSPHOPANTETHEINE"/>
    <property type="match status" value="1"/>
</dbReference>
<dbReference type="PANTHER" id="PTHR45527">
    <property type="entry name" value="NONRIBOSOMAL PEPTIDE SYNTHETASE"/>
    <property type="match status" value="1"/>
</dbReference>
<evidence type="ECO:0000313" key="7">
    <source>
        <dbReference type="Proteomes" id="UP000002384"/>
    </source>
</evidence>
<dbReference type="KEGG" id="cyc:PCC7424_5872"/>
<dbReference type="InterPro" id="IPR045851">
    <property type="entry name" value="AMP-bd_C_sf"/>
</dbReference>
<dbReference type="Pfam" id="PF00501">
    <property type="entry name" value="AMP-binding"/>
    <property type="match status" value="1"/>
</dbReference>
<dbReference type="PROSITE" id="PS00455">
    <property type="entry name" value="AMP_BINDING"/>
    <property type="match status" value="1"/>
</dbReference>
<dbReference type="FunFam" id="3.30.559.30:FF:000001">
    <property type="entry name" value="Non-ribosomal peptide synthetase"/>
    <property type="match status" value="1"/>
</dbReference>
<keyword evidence="6" id="KW-0614">Plasmid</keyword>
<evidence type="ECO:0000256" key="4">
    <source>
        <dbReference type="ARBA" id="ARBA00022553"/>
    </source>
</evidence>
<dbReference type="InterPro" id="IPR025110">
    <property type="entry name" value="AMP-bd_C"/>
</dbReference>
<dbReference type="InterPro" id="IPR010071">
    <property type="entry name" value="AA_adenyl_dom"/>
</dbReference>
<name>B7KM99_GLOC7</name>
<dbReference type="GO" id="GO:0005829">
    <property type="term" value="C:cytosol"/>
    <property type="evidence" value="ECO:0007669"/>
    <property type="project" value="TreeGrafter"/>
</dbReference>
<geneLocation type="plasmid" evidence="6 7">
    <name>pP742401</name>
</geneLocation>
<dbReference type="GO" id="GO:0008610">
    <property type="term" value="P:lipid biosynthetic process"/>
    <property type="evidence" value="ECO:0007669"/>
    <property type="project" value="UniProtKB-ARBA"/>
</dbReference>
<comment type="cofactor">
    <cofactor evidence="1">
        <name>pantetheine 4'-phosphate</name>
        <dbReference type="ChEBI" id="CHEBI:47942"/>
    </cofactor>
</comment>
<feature type="domain" description="Carrier" evidence="5">
    <location>
        <begin position="1017"/>
        <end position="1092"/>
    </location>
</feature>
<dbReference type="InterPro" id="IPR020806">
    <property type="entry name" value="PKS_PP-bd"/>
</dbReference>
<dbReference type="Pfam" id="PF13193">
    <property type="entry name" value="AMP-binding_C"/>
    <property type="match status" value="1"/>
</dbReference>
<evidence type="ECO:0000313" key="6">
    <source>
        <dbReference type="EMBL" id="ACK73921.1"/>
    </source>
</evidence>
<keyword evidence="7" id="KW-1185">Reference proteome</keyword>
<dbReference type="SUPFAM" id="SSF47336">
    <property type="entry name" value="ACP-like"/>
    <property type="match status" value="1"/>
</dbReference>